<dbReference type="EMBL" id="JACHVA010000009">
    <property type="protein sequence ID" value="MBC2600271.1"/>
    <property type="molecule type" value="Genomic_DNA"/>
</dbReference>
<feature type="coiled-coil region" evidence="16">
    <location>
        <begin position="79"/>
        <end position="121"/>
    </location>
</feature>
<dbReference type="Gene3D" id="6.10.250.1580">
    <property type="match status" value="1"/>
</dbReference>
<gene>
    <name evidence="14 18" type="primary">atpF</name>
    <name evidence="18" type="ORF">H5P30_00585</name>
</gene>
<comment type="similarity">
    <text evidence="1 14 15">Belongs to the ATPase B chain family.</text>
</comment>
<comment type="function">
    <text evidence="11">Component of the F(0) channel, it forms part of the peripheral stalk, linking F(1) to F(0). The b'-subunit is a diverged and duplicated form of b found in plants and photosynthetic bacteria.</text>
</comment>
<evidence type="ECO:0000256" key="14">
    <source>
        <dbReference type="HAMAP-Rule" id="MF_01398"/>
    </source>
</evidence>
<evidence type="ECO:0000256" key="2">
    <source>
        <dbReference type="ARBA" id="ARBA00022448"/>
    </source>
</evidence>
<proteinExistence type="inferred from homology"/>
<accession>A0A7X1AUJ2</accession>
<evidence type="ECO:0000256" key="10">
    <source>
        <dbReference type="ARBA" id="ARBA00025198"/>
    </source>
</evidence>
<evidence type="ECO:0000256" key="3">
    <source>
        <dbReference type="ARBA" id="ARBA00022547"/>
    </source>
</evidence>
<dbReference type="InterPro" id="IPR050059">
    <property type="entry name" value="ATP_synthase_B_chain"/>
</dbReference>
<protein>
    <recommendedName>
        <fullName evidence="14">ATP synthase subunit b</fullName>
    </recommendedName>
    <alternativeName>
        <fullName evidence="14">ATP synthase F(0) sector subunit b</fullName>
    </alternativeName>
    <alternativeName>
        <fullName evidence="14">ATPase subunit I</fullName>
    </alternativeName>
    <alternativeName>
        <fullName evidence="14">F-type ATPase subunit b</fullName>
        <shortName evidence="14">F-ATPase subunit b</shortName>
    </alternativeName>
</protein>
<dbReference type="AlphaFoldDB" id="A0A7X1AUJ2"/>
<keyword evidence="2 14" id="KW-0813">Transport</keyword>
<evidence type="ECO:0000256" key="12">
    <source>
        <dbReference type="ARBA" id="ARBA00026054"/>
    </source>
</evidence>
<comment type="caution">
    <text evidence="18">The sequence shown here is derived from an EMBL/GenBank/DDBJ whole genome shotgun (WGS) entry which is preliminary data.</text>
</comment>
<dbReference type="GO" id="GO:0012505">
    <property type="term" value="C:endomembrane system"/>
    <property type="evidence" value="ECO:0007669"/>
    <property type="project" value="UniProtKB-SubCell"/>
</dbReference>
<evidence type="ECO:0000256" key="15">
    <source>
        <dbReference type="RuleBase" id="RU003848"/>
    </source>
</evidence>
<dbReference type="SUPFAM" id="SSF81573">
    <property type="entry name" value="F1F0 ATP synthase subunit B, membrane domain"/>
    <property type="match status" value="1"/>
</dbReference>
<dbReference type="HAMAP" id="MF_01398">
    <property type="entry name" value="ATP_synth_b_bprime"/>
    <property type="match status" value="1"/>
</dbReference>
<dbReference type="Pfam" id="PF00430">
    <property type="entry name" value="ATP-synt_B"/>
    <property type="match status" value="1"/>
</dbReference>
<evidence type="ECO:0000256" key="16">
    <source>
        <dbReference type="SAM" id="Coils"/>
    </source>
</evidence>
<evidence type="ECO:0000256" key="13">
    <source>
        <dbReference type="ARBA" id="ARBA00037847"/>
    </source>
</evidence>
<evidence type="ECO:0000256" key="11">
    <source>
        <dbReference type="ARBA" id="ARBA00025614"/>
    </source>
</evidence>
<organism evidence="18 19">
    <name type="scientific">Puniceicoccus vermicola</name>
    <dbReference type="NCBI Taxonomy" id="388746"/>
    <lineage>
        <taxon>Bacteria</taxon>
        <taxon>Pseudomonadati</taxon>
        <taxon>Verrucomicrobiota</taxon>
        <taxon>Opitutia</taxon>
        <taxon>Puniceicoccales</taxon>
        <taxon>Puniceicoccaceae</taxon>
        <taxon>Puniceicoccus</taxon>
    </lineage>
</organism>
<dbReference type="PANTHER" id="PTHR33445">
    <property type="entry name" value="ATP SYNTHASE SUBUNIT B', CHLOROPLASTIC"/>
    <property type="match status" value="1"/>
</dbReference>
<evidence type="ECO:0000256" key="1">
    <source>
        <dbReference type="ARBA" id="ARBA00005513"/>
    </source>
</evidence>
<dbReference type="GO" id="GO:0005886">
    <property type="term" value="C:plasma membrane"/>
    <property type="evidence" value="ECO:0007669"/>
    <property type="project" value="UniProtKB-SubCell"/>
</dbReference>
<evidence type="ECO:0000313" key="18">
    <source>
        <dbReference type="EMBL" id="MBC2600271.1"/>
    </source>
</evidence>
<evidence type="ECO:0000256" key="5">
    <source>
        <dbReference type="ARBA" id="ARBA00022781"/>
    </source>
</evidence>
<reference evidence="18 19" key="1">
    <citation type="submission" date="2020-07" db="EMBL/GenBank/DDBJ databases">
        <authorList>
            <person name="Feng X."/>
        </authorList>
    </citation>
    <scope>NUCLEOTIDE SEQUENCE [LARGE SCALE GENOMIC DNA]</scope>
    <source>
        <strain evidence="18 19">JCM14086</strain>
    </source>
</reference>
<keyword evidence="9 14" id="KW-0066">ATP synthesis</keyword>
<dbReference type="Proteomes" id="UP000525652">
    <property type="component" value="Unassembled WGS sequence"/>
</dbReference>
<keyword evidence="3 14" id="KW-0138">CF(0)</keyword>
<dbReference type="InterPro" id="IPR002146">
    <property type="entry name" value="ATP_synth_b/b'su_bac/chlpt"/>
</dbReference>
<keyword evidence="16" id="KW-0175">Coiled coil</keyword>
<comment type="subunit">
    <text evidence="12">F-type ATPases have 2 components, F(1) - the catalytic core - and F(0) - the membrane proton channel. F(1) has five subunits: alpha(3), beta(3), gamma(1), delta(1), epsilon(1). F(0) has four main subunits: a(1), b(2) and c(10-14). The alpha and beta chains form an alternating ring which encloses part of the gamma chain. F(1) is attached to F(0) by a central stalk formed by the gamma and epsilon chains, while a peripheral stalk is formed by the delta and b chains.</text>
</comment>
<dbReference type="PANTHER" id="PTHR33445:SF2">
    <property type="entry name" value="ATP SYNTHASE SUBUNIT B', CHLOROPLASTIC"/>
    <property type="match status" value="1"/>
</dbReference>
<dbReference type="GO" id="GO:0045259">
    <property type="term" value="C:proton-transporting ATP synthase complex"/>
    <property type="evidence" value="ECO:0007669"/>
    <property type="project" value="UniProtKB-KW"/>
</dbReference>
<keyword evidence="4 14" id="KW-0812">Transmembrane</keyword>
<evidence type="ECO:0000313" key="19">
    <source>
        <dbReference type="Proteomes" id="UP000525652"/>
    </source>
</evidence>
<evidence type="ECO:0000256" key="17">
    <source>
        <dbReference type="SAM" id="MobiDB-lite"/>
    </source>
</evidence>
<comment type="function">
    <text evidence="10 14">F(1)F(0) ATP synthase produces ATP from ADP in the presence of a proton or sodium gradient. F-type ATPases consist of two structural domains, F(1) containing the extramembraneous catalytic core and F(0) containing the membrane proton channel, linked together by a central stalk and a peripheral stalk. During catalysis, ATP synthesis in the catalytic domain of F(1) is coupled via a rotary mechanism of the central stalk subunits to proton translocation.</text>
</comment>
<evidence type="ECO:0000256" key="7">
    <source>
        <dbReference type="ARBA" id="ARBA00023065"/>
    </source>
</evidence>
<dbReference type="InterPro" id="IPR028987">
    <property type="entry name" value="ATP_synth_B-like_membr_sf"/>
</dbReference>
<evidence type="ECO:0000256" key="6">
    <source>
        <dbReference type="ARBA" id="ARBA00022989"/>
    </source>
</evidence>
<evidence type="ECO:0000256" key="8">
    <source>
        <dbReference type="ARBA" id="ARBA00023136"/>
    </source>
</evidence>
<keyword evidence="7 14" id="KW-0406">Ion transport</keyword>
<dbReference type="NCBIfam" id="TIGR01144">
    <property type="entry name" value="ATP_synt_b"/>
    <property type="match status" value="1"/>
</dbReference>
<dbReference type="RefSeq" id="WP_185691026.1">
    <property type="nucleotide sequence ID" value="NZ_JACHVA010000009.1"/>
</dbReference>
<feature type="region of interest" description="Disordered" evidence="17">
    <location>
        <begin position="172"/>
        <end position="193"/>
    </location>
</feature>
<dbReference type="InterPro" id="IPR005864">
    <property type="entry name" value="ATP_synth_F0_bsu_bac"/>
</dbReference>
<evidence type="ECO:0000256" key="4">
    <source>
        <dbReference type="ARBA" id="ARBA00022692"/>
    </source>
</evidence>
<keyword evidence="8 14" id="KW-0472">Membrane</keyword>
<feature type="transmembrane region" description="Helical" evidence="14">
    <location>
        <begin position="43"/>
        <end position="62"/>
    </location>
</feature>
<evidence type="ECO:0000256" key="9">
    <source>
        <dbReference type="ARBA" id="ARBA00023310"/>
    </source>
</evidence>
<dbReference type="CDD" id="cd06503">
    <property type="entry name" value="ATP-synt_Fo_b"/>
    <property type="match status" value="1"/>
</dbReference>
<comment type="subcellular location">
    <subcellularLocation>
        <location evidence="14">Cell membrane</location>
        <topology evidence="14">Single-pass membrane protein</topology>
    </subcellularLocation>
    <subcellularLocation>
        <location evidence="13">Endomembrane system</location>
        <topology evidence="13">Single-pass membrane protein</topology>
    </subcellularLocation>
</comment>
<comment type="subunit">
    <text evidence="14">F-type ATPases have 2 components, F(1) - the catalytic core - and F(0) - the membrane proton channel. F(1) has five subunits: alpha(3), beta(3), gamma(1), delta(1), epsilon(1). F(0) has three main subunits: a(1), b(2) and c(10-14). The alpha and beta chains form an alternating ring which encloses part of the gamma chain. F(1) is attached to F(0) by a central stalk formed by the gamma and epsilon chains, while a peripheral stalk is formed by the delta and b chains.</text>
</comment>
<keyword evidence="14" id="KW-1003">Cell membrane</keyword>
<keyword evidence="6 14" id="KW-1133">Transmembrane helix</keyword>
<dbReference type="GO" id="GO:0046933">
    <property type="term" value="F:proton-transporting ATP synthase activity, rotational mechanism"/>
    <property type="evidence" value="ECO:0007669"/>
    <property type="project" value="UniProtKB-UniRule"/>
</dbReference>
<sequence>MLTQFLTQLTLAAAPAVEGESGGPIQTIVQHFGLDTGFFFGQTINFLIVAALLYFLAFRPILRTVSERQTKIEDGLRYSEEMKAKLAEAEKSHEETLRKASVEAQNILKEAKAQAAALIETKTEEARTKAEDIIRRGEESLTAERKKMLDEVHEEVTRLVVATTRKVLDRELSDAEKSSFSDRAASELTESLR</sequence>
<keyword evidence="5 14" id="KW-0375">Hydrogen ion transport</keyword>
<keyword evidence="19" id="KW-1185">Reference proteome</keyword>
<name>A0A7X1AUJ2_9BACT</name>
<dbReference type="GO" id="GO:0046961">
    <property type="term" value="F:proton-transporting ATPase activity, rotational mechanism"/>
    <property type="evidence" value="ECO:0007669"/>
    <property type="project" value="TreeGrafter"/>
</dbReference>